<keyword evidence="9" id="KW-0443">Lipid metabolism</keyword>
<evidence type="ECO:0000313" key="14">
    <source>
        <dbReference type="EMBL" id="ARJ50637.1"/>
    </source>
</evidence>
<feature type="domain" description="Lipase-like C-terminal" evidence="13">
    <location>
        <begin position="257"/>
        <end position="633"/>
    </location>
</feature>
<dbReference type="EMBL" id="CP020773">
    <property type="protein sequence ID" value="ARJ50637.1"/>
    <property type="molecule type" value="Genomic_DNA"/>
</dbReference>
<comment type="subcellular location">
    <subcellularLocation>
        <location evidence="2">Secreted</location>
    </subcellularLocation>
</comment>
<evidence type="ECO:0000256" key="3">
    <source>
        <dbReference type="ARBA" id="ARBA00010701"/>
    </source>
</evidence>
<dbReference type="Pfam" id="PF04650">
    <property type="entry name" value="YSIRK_signal"/>
    <property type="match status" value="1"/>
</dbReference>
<dbReference type="Pfam" id="PF24708">
    <property type="entry name" value="Lip_C"/>
    <property type="match status" value="1"/>
</dbReference>
<dbReference type="Gene3D" id="3.40.50.1820">
    <property type="entry name" value="alpha/beta hydrolase"/>
    <property type="match status" value="1"/>
</dbReference>
<dbReference type="KEGG" id="slz:B5P37_04540"/>
<keyword evidence="6 11" id="KW-0732">Signal</keyword>
<evidence type="ECO:0000256" key="5">
    <source>
        <dbReference type="ARBA" id="ARBA00022525"/>
    </source>
</evidence>
<dbReference type="Proteomes" id="UP000242864">
    <property type="component" value="Chromosome"/>
</dbReference>
<feature type="compositionally biased region" description="Polar residues" evidence="10">
    <location>
        <begin position="206"/>
        <end position="237"/>
    </location>
</feature>
<feature type="chain" id="PRO_5041969897" description="triacylglycerol lipase" evidence="11">
    <location>
        <begin position="38"/>
        <end position="634"/>
    </location>
</feature>
<gene>
    <name evidence="14" type="ORF">B5P37_04540</name>
</gene>
<evidence type="ECO:0000256" key="6">
    <source>
        <dbReference type="ARBA" id="ARBA00022729"/>
    </source>
</evidence>
<keyword evidence="15" id="KW-1185">Reference proteome</keyword>
<keyword evidence="8" id="KW-0442">Lipid degradation</keyword>
<proteinExistence type="inferred from homology"/>
<feature type="signal peptide" evidence="11">
    <location>
        <begin position="1"/>
        <end position="37"/>
    </location>
</feature>
<evidence type="ECO:0000256" key="4">
    <source>
        <dbReference type="ARBA" id="ARBA00013279"/>
    </source>
</evidence>
<evidence type="ECO:0000313" key="15">
    <source>
        <dbReference type="Proteomes" id="UP000242864"/>
    </source>
</evidence>
<evidence type="ECO:0000256" key="9">
    <source>
        <dbReference type="ARBA" id="ARBA00023098"/>
    </source>
</evidence>
<organism evidence="14 15">
    <name type="scientific">Staphylococcus lutrae</name>
    <dbReference type="NCBI Taxonomy" id="155085"/>
    <lineage>
        <taxon>Bacteria</taxon>
        <taxon>Bacillati</taxon>
        <taxon>Bacillota</taxon>
        <taxon>Bacilli</taxon>
        <taxon>Bacillales</taxon>
        <taxon>Staphylococcaceae</taxon>
        <taxon>Staphylococcus</taxon>
    </lineage>
</organism>
<dbReference type="NCBIfam" id="NF047351">
    <property type="entry name" value="lipase_YSIRK_Sa"/>
    <property type="match status" value="1"/>
</dbReference>
<feature type="domain" description="YSIRK Gram-positive signal peptide" evidence="12">
    <location>
        <begin position="3"/>
        <end position="27"/>
    </location>
</feature>
<comment type="similarity">
    <text evidence="3">Belongs to the AB hydrolase superfamily. Lipase family.</text>
</comment>
<dbReference type="SUPFAM" id="SSF53474">
    <property type="entry name" value="alpha/beta-Hydrolases"/>
    <property type="match status" value="1"/>
</dbReference>
<comment type="catalytic activity">
    <reaction evidence="1">
        <text>a triacylglycerol + H2O = a diacylglycerol + a fatty acid + H(+)</text>
        <dbReference type="Rhea" id="RHEA:12044"/>
        <dbReference type="ChEBI" id="CHEBI:15377"/>
        <dbReference type="ChEBI" id="CHEBI:15378"/>
        <dbReference type="ChEBI" id="CHEBI:17855"/>
        <dbReference type="ChEBI" id="CHEBI:18035"/>
        <dbReference type="ChEBI" id="CHEBI:28868"/>
        <dbReference type="EC" id="3.1.1.3"/>
    </reaction>
</comment>
<feature type="compositionally biased region" description="Polar residues" evidence="10">
    <location>
        <begin position="101"/>
        <end position="111"/>
    </location>
</feature>
<evidence type="ECO:0000259" key="13">
    <source>
        <dbReference type="Pfam" id="PF24708"/>
    </source>
</evidence>
<dbReference type="PANTHER" id="PTHR34043:SF3">
    <property type="entry name" value="ALPHA_BETA-HYDROLASES SUPERFAMILY PROTEIN"/>
    <property type="match status" value="1"/>
</dbReference>
<dbReference type="PANTHER" id="PTHR34043">
    <property type="entry name" value="ALPHA/BETA-HYDROLASES SUPERFAMILY PROTEIN"/>
    <property type="match status" value="1"/>
</dbReference>
<dbReference type="GO" id="GO:0016042">
    <property type="term" value="P:lipid catabolic process"/>
    <property type="evidence" value="ECO:0007669"/>
    <property type="project" value="UniProtKB-KW"/>
</dbReference>
<evidence type="ECO:0000256" key="1">
    <source>
        <dbReference type="ARBA" id="ARBA00001024"/>
    </source>
</evidence>
<evidence type="ECO:0000259" key="12">
    <source>
        <dbReference type="Pfam" id="PF04650"/>
    </source>
</evidence>
<sequence length="634" mass="70042">MKDKKQLFSIRKFKNGASSVVIASLFFIGLSHTPAFADAAQTAEETPQTPQNHEVARTLSSATQKQETPSSTAKTLHTSTESNQSVERPQPATAVSKDQEQPSSDSLTLEQPQAKAVTEKGTDGAQKSTTNASAKVAEATASDLNRNESAETKNVQQDETRVAKDHSAPVSQPVVKIDNSENERNTLSTQDAVKGLTARQVDKNPSAKTDSNPPTSDDLKSIQTQAVATTQPQNQQRQAEKIQTEADKKAKQGFYKNKFPIVLVHGFSGFTDDINPSVLSHYWGGDKLNIRQDLDENGYNTYEASVSAFGSNYDRAVELYYYIKGGTVDYGAAHAEKYGHSRYGKTYEGIYKDWKPGQKVHLIGHSMGGQTIRQLEELLRHGSAEERAYQQAHGGDISPLFAGGQDGMVASITTLGTPHNGTHAADQLGNEPFIRQVVFDVAKLLAKNNARVDFGLNQWGLQRQPNESLDAYFERIKNNDQLWRTKDNGFYDLTREGATELNKHTSLNPNIVYKTYTGEATHSAIGGKQKADYNMFFPFILTGNVIGKAAEKEWRENDGLVSVTSSQHPYNQAWVEATDTIQKGVWQVTPVKHDWDHVDFVGQDASDLKRTQGELKDFWHNLAEDIVKSEDLTA</sequence>
<evidence type="ECO:0000256" key="10">
    <source>
        <dbReference type="SAM" id="MobiDB-lite"/>
    </source>
</evidence>
<feature type="compositionally biased region" description="Basic and acidic residues" evidence="10">
    <location>
        <begin position="145"/>
        <end position="167"/>
    </location>
</feature>
<feature type="compositionally biased region" description="Polar residues" evidence="10">
    <location>
        <begin position="43"/>
        <end position="87"/>
    </location>
</feature>
<dbReference type="GO" id="GO:0005576">
    <property type="term" value="C:extracellular region"/>
    <property type="evidence" value="ECO:0007669"/>
    <property type="project" value="UniProtKB-SubCell"/>
</dbReference>
<keyword evidence="5" id="KW-0964">Secreted</keyword>
<dbReference type="EC" id="3.1.1.3" evidence="4"/>
<evidence type="ECO:0000256" key="8">
    <source>
        <dbReference type="ARBA" id="ARBA00022963"/>
    </source>
</evidence>
<keyword evidence="7" id="KW-0378">Hydrolase</keyword>
<evidence type="ECO:0000256" key="7">
    <source>
        <dbReference type="ARBA" id="ARBA00022801"/>
    </source>
</evidence>
<dbReference type="NCBIfam" id="TIGR01168">
    <property type="entry name" value="YSIRK_signal"/>
    <property type="match status" value="1"/>
</dbReference>
<evidence type="ECO:0000256" key="11">
    <source>
        <dbReference type="SAM" id="SignalP"/>
    </source>
</evidence>
<accession>A0AAC9RTN7</accession>
<dbReference type="AlphaFoldDB" id="A0AAC9RTN7"/>
<reference evidence="14 15" key="1">
    <citation type="submission" date="2017-04" db="EMBL/GenBank/DDBJ databases">
        <authorList>
            <person name="Veseli I.A."/>
            <person name="Tang C."/>
            <person name="Pombert J.-F."/>
        </authorList>
    </citation>
    <scope>NUCLEOTIDE SEQUENCE [LARGE SCALE GENOMIC DNA]</scope>
    <source>
        <strain evidence="14 15">ATCC 700373</strain>
    </source>
</reference>
<dbReference type="GO" id="GO:0004806">
    <property type="term" value="F:triacylglycerol lipase activity"/>
    <property type="evidence" value="ECO:0007669"/>
    <property type="project" value="UniProtKB-EC"/>
</dbReference>
<name>A0AAC9RTN7_9STAP</name>
<dbReference type="InterPro" id="IPR005877">
    <property type="entry name" value="YSIRK_signal_dom"/>
</dbReference>
<feature type="region of interest" description="Disordered" evidence="10">
    <location>
        <begin position="39"/>
        <end position="245"/>
    </location>
</feature>
<dbReference type="InterPro" id="IPR029058">
    <property type="entry name" value="AB_hydrolase_fold"/>
</dbReference>
<dbReference type="InterPro" id="IPR056304">
    <property type="entry name" value="Lip-like_C"/>
</dbReference>
<dbReference type="RefSeq" id="WP_085237115.1">
    <property type="nucleotide sequence ID" value="NZ_CP020773.1"/>
</dbReference>
<protein>
    <recommendedName>
        <fullName evidence="4">triacylglycerol lipase</fullName>
        <ecNumber evidence="4">3.1.1.3</ecNumber>
    </recommendedName>
</protein>
<evidence type="ECO:0000256" key="2">
    <source>
        <dbReference type="ARBA" id="ARBA00004613"/>
    </source>
</evidence>